<dbReference type="AlphaFoldDB" id="A0A6J5ZJF0"/>
<evidence type="ECO:0000256" key="2">
    <source>
        <dbReference type="ARBA" id="ARBA00022946"/>
    </source>
</evidence>
<sequence>MPTELPTDQEIAALRSGAAIVDRSERGRLALTGPDAPAALNAVVSNEIEALEPGHGCFAACCSSKGRMFGDLRVLRTEEELLIDTERCSLQAIFDAVRHALVGYEAELHKRTLESCQLSLLGPLSREIVGAGSLGPEEYDNCGAEIAGHQVLLVATDLGVDVVADADAADAVKAALVAAGATEAGEPLAELARIESGRPRFGVDLDESVIPQEGGLNERAVSFTKGCYVGQETIARLHYRGRPNRRLRSLKLSGEAEAGASLSNGEREVGTLTSVAISPELGPVGLALVRREAEDGELLKVGDGPLTAEVLAEIGD</sequence>
<dbReference type="InterPro" id="IPR027266">
    <property type="entry name" value="TrmE/GcvT-like"/>
</dbReference>
<dbReference type="InterPro" id="IPR017703">
    <property type="entry name" value="YgfZ/GCV_T_CS"/>
</dbReference>
<dbReference type="Pfam" id="PF01571">
    <property type="entry name" value="GCV_T"/>
    <property type="match status" value="1"/>
</dbReference>
<dbReference type="InterPro" id="IPR006222">
    <property type="entry name" value="GCVT_N"/>
</dbReference>
<keyword evidence="3" id="KW-0496">Mitochondrion</keyword>
<evidence type="ECO:0000259" key="4">
    <source>
        <dbReference type="Pfam" id="PF01571"/>
    </source>
</evidence>
<dbReference type="Pfam" id="PF25455">
    <property type="entry name" value="Beta-barrel_CAF17_C"/>
    <property type="match status" value="1"/>
</dbReference>
<evidence type="ECO:0000259" key="5">
    <source>
        <dbReference type="Pfam" id="PF25455"/>
    </source>
</evidence>
<dbReference type="PANTHER" id="PTHR22602:SF0">
    <property type="entry name" value="TRANSFERASE CAF17, MITOCHONDRIAL-RELATED"/>
    <property type="match status" value="1"/>
</dbReference>
<gene>
    <name evidence="6" type="ORF">UFOPK3547_00540</name>
</gene>
<protein>
    <submittedName>
        <fullName evidence="6">Unannotated protein</fullName>
    </submittedName>
</protein>
<evidence type="ECO:0000313" key="6">
    <source>
        <dbReference type="EMBL" id="CAB4340610.1"/>
    </source>
</evidence>
<organism evidence="6">
    <name type="scientific">freshwater metagenome</name>
    <dbReference type="NCBI Taxonomy" id="449393"/>
    <lineage>
        <taxon>unclassified sequences</taxon>
        <taxon>metagenomes</taxon>
        <taxon>ecological metagenomes</taxon>
    </lineage>
</organism>
<proteinExistence type="predicted"/>
<dbReference type="GO" id="GO:0005739">
    <property type="term" value="C:mitochondrion"/>
    <property type="evidence" value="ECO:0007669"/>
    <property type="project" value="UniProtKB-SubCell"/>
</dbReference>
<dbReference type="PIRSF" id="PIRSF006487">
    <property type="entry name" value="GcvT"/>
    <property type="match status" value="1"/>
</dbReference>
<dbReference type="GO" id="GO:0016226">
    <property type="term" value="P:iron-sulfur cluster assembly"/>
    <property type="evidence" value="ECO:0007669"/>
    <property type="project" value="TreeGrafter"/>
</dbReference>
<dbReference type="PANTHER" id="PTHR22602">
    <property type="entry name" value="TRANSFERASE CAF17, MITOCHONDRIAL-RELATED"/>
    <property type="match status" value="1"/>
</dbReference>
<dbReference type="EMBL" id="CAESAN010000032">
    <property type="protein sequence ID" value="CAB4340610.1"/>
    <property type="molecule type" value="Genomic_DNA"/>
</dbReference>
<evidence type="ECO:0000256" key="3">
    <source>
        <dbReference type="ARBA" id="ARBA00023128"/>
    </source>
</evidence>
<name>A0A6J5ZJF0_9ZZZZ</name>
<reference evidence="6" key="1">
    <citation type="submission" date="2020-05" db="EMBL/GenBank/DDBJ databases">
        <authorList>
            <person name="Chiriac C."/>
            <person name="Salcher M."/>
            <person name="Ghai R."/>
            <person name="Kavagutti S V."/>
        </authorList>
    </citation>
    <scope>NUCLEOTIDE SEQUENCE</scope>
</reference>
<dbReference type="SUPFAM" id="SSF103025">
    <property type="entry name" value="Folate-binding domain"/>
    <property type="match status" value="1"/>
</dbReference>
<dbReference type="Gene3D" id="3.30.1360.120">
    <property type="entry name" value="Probable tRNA modification gtpase trme, domain 1"/>
    <property type="match status" value="1"/>
</dbReference>
<feature type="domain" description="GCVT N-terminal" evidence="4">
    <location>
        <begin position="7"/>
        <end position="224"/>
    </location>
</feature>
<accession>A0A6J5ZJF0</accession>
<keyword evidence="2" id="KW-0809">Transit peptide</keyword>
<comment type="subcellular location">
    <subcellularLocation>
        <location evidence="1">Mitochondrion</location>
    </subcellularLocation>
</comment>
<dbReference type="InterPro" id="IPR057460">
    <property type="entry name" value="CAF17_C"/>
</dbReference>
<feature type="domain" description="CAF17 C-terminal" evidence="5">
    <location>
        <begin position="245"/>
        <end position="310"/>
    </location>
</feature>
<evidence type="ECO:0000256" key="1">
    <source>
        <dbReference type="ARBA" id="ARBA00004173"/>
    </source>
</evidence>
<dbReference type="NCBIfam" id="TIGR03317">
    <property type="entry name" value="ygfZ_signature"/>
    <property type="match status" value="1"/>
</dbReference>
<dbReference type="InterPro" id="IPR045179">
    <property type="entry name" value="YgfZ/GcvT"/>
</dbReference>